<feature type="domain" description="Cyclophilin-like" evidence="2">
    <location>
        <begin position="55"/>
        <end position="162"/>
    </location>
</feature>
<accession>S2KK32</accession>
<feature type="transmembrane region" description="Helical" evidence="1">
    <location>
        <begin position="14"/>
        <end position="36"/>
    </location>
</feature>
<evidence type="ECO:0000313" key="4">
    <source>
        <dbReference type="Proteomes" id="UP000014463"/>
    </source>
</evidence>
<evidence type="ECO:0000256" key="1">
    <source>
        <dbReference type="SAM" id="Phobius"/>
    </source>
</evidence>
<organism evidence="3 4">
    <name type="scientific">Litchfieldella anticariensis (strain DSM 16096 / CECT 5854 / CIP 108499 / LMG 22089 / FP35)</name>
    <name type="common">Halomonas anticariensis</name>
    <dbReference type="NCBI Taxonomy" id="1121939"/>
    <lineage>
        <taxon>Bacteria</taxon>
        <taxon>Pseudomonadati</taxon>
        <taxon>Pseudomonadota</taxon>
        <taxon>Gammaproteobacteria</taxon>
        <taxon>Oceanospirillales</taxon>
        <taxon>Halomonadaceae</taxon>
        <taxon>Litchfieldella</taxon>
    </lineage>
</organism>
<keyword evidence="4" id="KW-1185">Reference proteome</keyword>
<dbReference type="SUPFAM" id="SSF50891">
    <property type="entry name" value="Cyclophilin-like"/>
    <property type="match status" value="1"/>
</dbReference>
<dbReference type="InterPro" id="IPR041183">
    <property type="entry name" value="Cyclophilin-like"/>
</dbReference>
<dbReference type="Pfam" id="PF18050">
    <property type="entry name" value="Cyclophil_like2"/>
    <property type="match status" value="1"/>
</dbReference>
<sequence length="166" mass="18227">MLVLHTMNLIHRPIWMLGSGLFIVSYLGFAGIAWAGSESVQAQNESTQGNIEIVLNVEGQDIVVALEDSATTRDFLSQLPLTLTFEDHNGTEKISYLPRRLSTEGAPDGYDPQVGTFAYYAPWGNLALYYKDFVYSRSLINLGSITSGLEVLSQSPTFTVTITLAD</sequence>
<dbReference type="Gene3D" id="2.40.100.20">
    <property type="match status" value="1"/>
</dbReference>
<keyword evidence="1" id="KW-1133">Transmembrane helix</keyword>
<dbReference type="eggNOG" id="COG4925">
    <property type="taxonomic scope" value="Bacteria"/>
</dbReference>
<evidence type="ECO:0000313" key="3">
    <source>
        <dbReference type="EMBL" id="EPC00788.1"/>
    </source>
</evidence>
<evidence type="ECO:0000259" key="2">
    <source>
        <dbReference type="Pfam" id="PF18050"/>
    </source>
</evidence>
<gene>
    <name evidence="3" type="ORF">L861_13435</name>
</gene>
<dbReference type="STRING" id="1121939.L861_13435"/>
<dbReference type="AlphaFoldDB" id="S2KK32"/>
<keyword evidence="1" id="KW-0472">Membrane</keyword>
<name>S2KK32_LITA3</name>
<dbReference type="Proteomes" id="UP000014463">
    <property type="component" value="Unassembled WGS sequence"/>
</dbReference>
<protein>
    <recommendedName>
        <fullName evidence="2">Cyclophilin-like domain-containing protein</fullName>
    </recommendedName>
</protein>
<keyword evidence="1" id="KW-0812">Transmembrane</keyword>
<reference evidence="3 4" key="1">
    <citation type="journal article" date="2013" name="Genome Announc.">
        <title>Draft genome sequence of the moderately halophilic gammaproteobacterium Halomonas anticariensis FP35.</title>
        <authorList>
            <person name="Tahrioui A."/>
            <person name="Quesada E."/>
            <person name="Llamas I."/>
        </authorList>
    </citation>
    <scope>NUCLEOTIDE SEQUENCE [LARGE SCALE GENOMIC DNA]</scope>
    <source>
        <strain evidence="4">DSM 16096 / CECT 5854 / LMG 22089 / FP35</strain>
    </source>
</reference>
<comment type="caution">
    <text evidence="3">The sequence shown here is derived from an EMBL/GenBank/DDBJ whole genome shotgun (WGS) entry which is preliminary data.</text>
</comment>
<dbReference type="InterPro" id="IPR029000">
    <property type="entry name" value="Cyclophilin-like_dom_sf"/>
</dbReference>
<proteinExistence type="predicted"/>
<dbReference type="EMBL" id="ASTJ01000039">
    <property type="protein sequence ID" value="EPC00788.1"/>
    <property type="molecule type" value="Genomic_DNA"/>
</dbReference>